<name>A0A7D4TVC1_9SPHI</name>
<dbReference type="RefSeq" id="WP_173415110.1">
    <property type="nucleotide sequence ID" value="NZ_CP054139.1"/>
</dbReference>
<keyword evidence="4" id="KW-1185">Reference proteome</keyword>
<dbReference type="EMBL" id="CP054139">
    <property type="protein sequence ID" value="QKJ30435.1"/>
    <property type="molecule type" value="Genomic_DNA"/>
</dbReference>
<dbReference type="InterPro" id="IPR028098">
    <property type="entry name" value="Glyco_trans_4-like_N"/>
</dbReference>
<sequence>MTAAKQYKALFISHEAYRTGAPIVLLHLLKWLKKNTALQLDILLLNDGPLKPEFKAIGKTYVVQEIADRYSYPNRIKKKLFNSPVDPVEKVTAKLAANGYDVVYGNTALSLPWLGTFKTAHHTKTICCIHELSYALNHCFSYDYLSQNLPPIDQIIAVSGAVKENLLNTYGLKDEQVALQYEFIDTAATVNDKAPPLTADNNTFIIGSGGTPEWRKGADLMVPLAQKLMVQYPDLDFKIAWLGADDENNYGKMIRFDAQKCGVSDKLLFIPPSNNPLDAIKQFDVFVVFSREDPFPLIALEAAFLSKPLIAFENSGGIPELVEQGAGLLAPYLDIDALSRHIHQLYTDEQLKHQFGSRGRELILSKYNTDVIAPNIYKLISGLAEKQVS</sequence>
<protein>
    <submittedName>
        <fullName evidence="3">Glycosyltransferase family 4 protein</fullName>
    </submittedName>
</protein>
<reference evidence="3 4" key="1">
    <citation type="submission" date="2020-05" db="EMBL/GenBank/DDBJ databases">
        <title>Mucilaginibacter mali sp. nov.</title>
        <authorList>
            <person name="Kim H.S."/>
            <person name="Lee K.C."/>
            <person name="Suh M.K."/>
            <person name="Kim J.-S."/>
            <person name="Han K.-I."/>
            <person name="Eom M.K."/>
            <person name="Shin Y.K."/>
            <person name="Lee J.-S."/>
        </authorList>
    </citation>
    <scope>NUCLEOTIDE SEQUENCE [LARGE SCALE GENOMIC DNA]</scope>
    <source>
        <strain evidence="3 4">G2-14</strain>
    </source>
</reference>
<accession>A0A7D4TVC1</accession>
<dbReference type="KEGG" id="mmab:HQ865_11935"/>
<feature type="domain" description="Glycosyl transferase family 1" evidence="1">
    <location>
        <begin position="197"/>
        <end position="361"/>
    </location>
</feature>
<dbReference type="SUPFAM" id="SSF53756">
    <property type="entry name" value="UDP-Glycosyltransferase/glycogen phosphorylase"/>
    <property type="match status" value="1"/>
</dbReference>
<evidence type="ECO:0000313" key="4">
    <source>
        <dbReference type="Proteomes" id="UP000505355"/>
    </source>
</evidence>
<dbReference type="CDD" id="cd03801">
    <property type="entry name" value="GT4_PimA-like"/>
    <property type="match status" value="1"/>
</dbReference>
<dbReference type="Proteomes" id="UP000505355">
    <property type="component" value="Chromosome"/>
</dbReference>
<gene>
    <name evidence="3" type="ORF">HQ865_11935</name>
</gene>
<keyword evidence="3" id="KW-0808">Transferase</keyword>
<dbReference type="GO" id="GO:0016757">
    <property type="term" value="F:glycosyltransferase activity"/>
    <property type="evidence" value="ECO:0007669"/>
    <property type="project" value="InterPro"/>
</dbReference>
<feature type="domain" description="Glycosyltransferase subfamily 4-like N-terminal" evidence="2">
    <location>
        <begin position="20"/>
        <end position="187"/>
    </location>
</feature>
<dbReference type="InterPro" id="IPR001296">
    <property type="entry name" value="Glyco_trans_1"/>
</dbReference>
<dbReference type="AlphaFoldDB" id="A0A7D4TVC1"/>
<evidence type="ECO:0000313" key="3">
    <source>
        <dbReference type="EMBL" id="QKJ30435.1"/>
    </source>
</evidence>
<dbReference type="Gene3D" id="3.40.50.2000">
    <property type="entry name" value="Glycogen Phosphorylase B"/>
    <property type="match status" value="2"/>
</dbReference>
<evidence type="ECO:0000259" key="2">
    <source>
        <dbReference type="Pfam" id="PF13439"/>
    </source>
</evidence>
<dbReference type="Pfam" id="PF00534">
    <property type="entry name" value="Glycos_transf_1"/>
    <property type="match status" value="1"/>
</dbReference>
<organism evidence="3 4">
    <name type="scientific">Mucilaginibacter mali</name>
    <dbReference type="NCBI Taxonomy" id="2740462"/>
    <lineage>
        <taxon>Bacteria</taxon>
        <taxon>Pseudomonadati</taxon>
        <taxon>Bacteroidota</taxon>
        <taxon>Sphingobacteriia</taxon>
        <taxon>Sphingobacteriales</taxon>
        <taxon>Sphingobacteriaceae</taxon>
        <taxon>Mucilaginibacter</taxon>
    </lineage>
</organism>
<dbReference type="PANTHER" id="PTHR12526">
    <property type="entry name" value="GLYCOSYLTRANSFERASE"/>
    <property type="match status" value="1"/>
</dbReference>
<proteinExistence type="predicted"/>
<dbReference type="Pfam" id="PF13439">
    <property type="entry name" value="Glyco_transf_4"/>
    <property type="match status" value="1"/>
</dbReference>
<evidence type="ECO:0000259" key="1">
    <source>
        <dbReference type="Pfam" id="PF00534"/>
    </source>
</evidence>